<dbReference type="PANTHER" id="PTHR24422">
    <property type="entry name" value="CHEMOTAXIS PROTEIN METHYLTRANSFERASE"/>
    <property type="match status" value="1"/>
</dbReference>
<keyword evidence="2" id="KW-0808">Transferase</keyword>
<dbReference type="Pfam" id="PF01739">
    <property type="entry name" value="CheR"/>
    <property type="match status" value="1"/>
</dbReference>
<evidence type="ECO:0000313" key="2">
    <source>
        <dbReference type="EMBL" id="PZX16716.1"/>
    </source>
</evidence>
<dbReference type="PRINTS" id="PR00996">
    <property type="entry name" value="CHERMTFRASE"/>
</dbReference>
<dbReference type="Proteomes" id="UP000249239">
    <property type="component" value="Unassembled WGS sequence"/>
</dbReference>
<proteinExistence type="predicted"/>
<comment type="caution">
    <text evidence="2">The sequence shown here is derived from an EMBL/GenBank/DDBJ whole genome shotgun (WGS) entry which is preliminary data.</text>
</comment>
<reference evidence="2 3" key="1">
    <citation type="submission" date="2018-06" db="EMBL/GenBank/DDBJ databases">
        <title>Genomic Encyclopedia of Archaeal and Bacterial Type Strains, Phase II (KMG-II): from individual species to whole genera.</title>
        <authorList>
            <person name="Goeker M."/>
        </authorList>
    </citation>
    <scope>NUCLEOTIDE SEQUENCE [LARGE SCALE GENOMIC DNA]</scope>
    <source>
        <strain evidence="2 3">DSM 6779</strain>
    </source>
</reference>
<feature type="domain" description="CheR-type methyltransferase" evidence="1">
    <location>
        <begin position="1"/>
        <end position="272"/>
    </location>
</feature>
<dbReference type="RefSeq" id="WP_111445566.1">
    <property type="nucleotide sequence ID" value="NZ_QKZK01000012.1"/>
</dbReference>
<evidence type="ECO:0000259" key="1">
    <source>
        <dbReference type="PROSITE" id="PS50123"/>
    </source>
</evidence>
<sequence length="272" mass="31584">MAVSLGINDIKELTSLMHDKLGYPFHELSTSFMKRRLSLFFDKLFIKTKERFIEQLDNELFLKSVLYNIPVETTELFRDPGFWRVLNNKFLSSNLLAPDSVWFPDVSSGEELYSFQILNKGINHNNETTIYYNHPSNARLDEIKTGIINNKNIETHDNNFKRLELESEFSDFCHIHNGSTLINEILLEHLVPCKGWFLNTPNEPVSMIIFRNTMLYLSKPLQEKVAQVMYETLKPGGILTIGIKEPLPENIIDKMEIVDEQERIFKKPGSLV</sequence>
<gene>
    <name evidence="2" type="ORF">LX69_01786</name>
</gene>
<organism evidence="2 3">
    <name type="scientific">Breznakibacter xylanolyticus</name>
    <dbReference type="NCBI Taxonomy" id="990"/>
    <lineage>
        <taxon>Bacteria</taxon>
        <taxon>Pseudomonadati</taxon>
        <taxon>Bacteroidota</taxon>
        <taxon>Bacteroidia</taxon>
        <taxon>Marinilabiliales</taxon>
        <taxon>Marinilabiliaceae</taxon>
        <taxon>Breznakibacter</taxon>
    </lineage>
</organism>
<dbReference type="InterPro" id="IPR029063">
    <property type="entry name" value="SAM-dependent_MTases_sf"/>
</dbReference>
<keyword evidence="3" id="KW-1185">Reference proteome</keyword>
<keyword evidence="2" id="KW-0489">Methyltransferase</keyword>
<dbReference type="InterPro" id="IPR050903">
    <property type="entry name" value="Bact_Chemotaxis_MeTrfase"/>
</dbReference>
<dbReference type="GO" id="GO:0008757">
    <property type="term" value="F:S-adenosylmethionine-dependent methyltransferase activity"/>
    <property type="evidence" value="ECO:0007669"/>
    <property type="project" value="InterPro"/>
</dbReference>
<dbReference type="SMART" id="SM00138">
    <property type="entry name" value="MeTrc"/>
    <property type="match status" value="1"/>
</dbReference>
<dbReference type="EMBL" id="QKZK01000012">
    <property type="protein sequence ID" value="PZX16716.1"/>
    <property type="molecule type" value="Genomic_DNA"/>
</dbReference>
<dbReference type="Gene3D" id="3.40.50.150">
    <property type="entry name" value="Vaccinia Virus protein VP39"/>
    <property type="match status" value="1"/>
</dbReference>
<dbReference type="OrthoDB" id="9816309at2"/>
<dbReference type="SUPFAM" id="SSF53335">
    <property type="entry name" value="S-adenosyl-L-methionine-dependent methyltransferases"/>
    <property type="match status" value="1"/>
</dbReference>
<dbReference type="AlphaFoldDB" id="A0A2W7NTQ6"/>
<dbReference type="PROSITE" id="PS50123">
    <property type="entry name" value="CHER"/>
    <property type="match status" value="1"/>
</dbReference>
<dbReference type="InterPro" id="IPR000780">
    <property type="entry name" value="CheR_MeTrfase"/>
</dbReference>
<dbReference type="InterPro" id="IPR022642">
    <property type="entry name" value="CheR_C"/>
</dbReference>
<dbReference type="PANTHER" id="PTHR24422:SF8">
    <property type="entry name" value="CHEMOTAXIS PROTEIN"/>
    <property type="match status" value="1"/>
</dbReference>
<protein>
    <submittedName>
        <fullName evidence="2">Chemotaxis methyl-accepting protein methylase</fullName>
    </submittedName>
</protein>
<accession>A0A2W7NTQ6</accession>
<dbReference type="GO" id="GO:0032259">
    <property type="term" value="P:methylation"/>
    <property type="evidence" value="ECO:0007669"/>
    <property type="project" value="UniProtKB-KW"/>
</dbReference>
<name>A0A2W7NTQ6_9BACT</name>
<evidence type="ECO:0000313" key="3">
    <source>
        <dbReference type="Proteomes" id="UP000249239"/>
    </source>
</evidence>